<proteinExistence type="predicted"/>
<dbReference type="EMBL" id="BGZK01004553">
    <property type="protein sequence ID" value="GBP09644.1"/>
    <property type="molecule type" value="Genomic_DNA"/>
</dbReference>
<protein>
    <submittedName>
        <fullName evidence="1">Uncharacterized protein</fullName>
    </submittedName>
</protein>
<dbReference type="AlphaFoldDB" id="A0A4C1T683"/>
<name>A0A4C1T683_EUMVA</name>
<sequence length="102" mass="11760">MKNRLRVYCFDTQQSSVPRQLLTHARYKALRAGRIPWLAIKLRTMFGEVTLMAQSILDSDGQQRLEDLTWNQVSIKRSSKRKAYRSIWSISSGVTPCVPQSC</sequence>
<organism evidence="1 2">
    <name type="scientific">Eumeta variegata</name>
    <name type="common">Bagworm moth</name>
    <name type="synonym">Eumeta japonica</name>
    <dbReference type="NCBI Taxonomy" id="151549"/>
    <lineage>
        <taxon>Eukaryota</taxon>
        <taxon>Metazoa</taxon>
        <taxon>Ecdysozoa</taxon>
        <taxon>Arthropoda</taxon>
        <taxon>Hexapoda</taxon>
        <taxon>Insecta</taxon>
        <taxon>Pterygota</taxon>
        <taxon>Neoptera</taxon>
        <taxon>Endopterygota</taxon>
        <taxon>Lepidoptera</taxon>
        <taxon>Glossata</taxon>
        <taxon>Ditrysia</taxon>
        <taxon>Tineoidea</taxon>
        <taxon>Psychidae</taxon>
        <taxon>Oiketicinae</taxon>
        <taxon>Eumeta</taxon>
    </lineage>
</organism>
<gene>
    <name evidence="1" type="ORF">EVAR_96211_1</name>
</gene>
<evidence type="ECO:0000313" key="1">
    <source>
        <dbReference type="EMBL" id="GBP09644.1"/>
    </source>
</evidence>
<dbReference type="Proteomes" id="UP000299102">
    <property type="component" value="Unassembled WGS sequence"/>
</dbReference>
<evidence type="ECO:0000313" key="2">
    <source>
        <dbReference type="Proteomes" id="UP000299102"/>
    </source>
</evidence>
<comment type="caution">
    <text evidence="1">The sequence shown here is derived from an EMBL/GenBank/DDBJ whole genome shotgun (WGS) entry which is preliminary data.</text>
</comment>
<accession>A0A4C1T683</accession>
<reference evidence="1 2" key="1">
    <citation type="journal article" date="2019" name="Commun. Biol.">
        <title>The bagworm genome reveals a unique fibroin gene that provides high tensile strength.</title>
        <authorList>
            <person name="Kono N."/>
            <person name="Nakamura H."/>
            <person name="Ohtoshi R."/>
            <person name="Tomita M."/>
            <person name="Numata K."/>
            <person name="Arakawa K."/>
        </authorList>
    </citation>
    <scope>NUCLEOTIDE SEQUENCE [LARGE SCALE GENOMIC DNA]</scope>
</reference>
<keyword evidence="2" id="KW-1185">Reference proteome</keyword>